<feature type="transmembrane region" description="Helical" evidence="1">
    <location>
        <begin position="36"/>
        <end position="56"/>
    </location>
</feature>
<organism evidence="2 3">
    <name type="scientific">Vibrio splendidus</name>
    <dbReference type="NCBI Taxonomy" id="29497"/>
    <lineage>
        <taxon>Bacteria</taxon>
        <taxon>Pseudomonadati</taxon>
        <taxon>Pseudomonadota</taxon>
        <taxon>Gammaproteobacteria</taxon>
        <taxon>Vibrionales</taxon>
        <taxon>Vibrionaceae</taxon>
        <taxon>Vibrio</taxon>
    </lineage>
</organism>
<sequence>MLEVYLGISVIIGLIVIYDGYLIVKNSGVIKAGQFSVITTTIEFLWAIVSIVALFNLEFQNWQILIPVFYVTHNILGWAYGFWLVAQNPAEQSDQTTVPMWYAKFGLNFGVVFTLSSLFVQYQMYS</sequence>
<feature type="transmembrane region" description="Helical" evidence="1">
    <location>
        <begin position="6"/>
        <end position="24"/>
    </location>
</feature>
<proteinExistence type="predicted"/>
<evidence type="ECO:0000256" key="1">
    <source>
        <dbReference type="SAM" id="Phobius"/>
    </source>
</evidence>
<keyword evidence="1" id="KW-1133">Transmembrane helix</keyword>
<comment type="caution">
    <text evidence="2">The sequence shown here is derived from an EMBL/GenBank/DDBJ whole genome shotgun (WGS) entry which is preliminary data.</text>
</comment>
<evidence type="ECO:0000313" key="3">
    <source>
        <dbReference type="Proteomes" id="UP001569200"/>
    </source>
</evidence>
<accession>A0ABV4M0F3</accession>
<keyword evidence="1" id="KW-0812">Transmembrane</keyword>
<reference evidence="2 3" key="1">
    <citation type="submission" date="2024-06" db="EMBL/GenBank/DDBJ databases">
        <authorList>
            <person name="Steensen K."/>
            <person name="Seneca J."/>
            <person name="Bartlau N."/>
            <person name="Yu A.X."/>
            <person name="Polz M.F."/>
        </authorList>
    </citation>
    <scope>NUCLEOTIDE SEQUENCE [LARGE SCALE GENOMIC DNA]</scope>
    <source>
        <strain evidence="2 3">1F145</strain>
    </source>
</reference>
<keyword evidence="3" id="KW-1185">Reference proteome</keyword>
<protein>
    <submittedName>
        <fullName evidence="2">Uncharacterized protein</fullName>
    </submittedName>
</protein>
<dbReference type="Proteomes" id="UP001569200">
    <property type="component" value="Unassembled WGS sequence"/>
</dbReference>
<name>A0ABV4M0F3_VIBSP</name>
<dbReference type="EMBL" id="JBGOOW010000114">
    <property type="protein sequence ID" value="MEZ8184155.1"/>
    <property type="molecule type" value="Genomic_DNA"/>
</dbReference>
<feature type="transmembrane region" description="Helical" evidence="1">
    <location>
        <begin position="105"/>
        <end position="125"/>
    </location>
</feature>
<evidence type="ECO:0000313" key="2">
    <source>
        <dbReference type="EMBL" id="MEZ8184155.1"/>
    </source>
</evidence>
<dbReference type="RefSeq" id="WP_371691549.1">
    <property type="nucleotide sequence ID" value="NZ_JBGONW010000107.1"/>
</dbReference>
<gene>
    <name evidence="2" type="ORF">ACED33_26215</name>
</gene>
<feature type="transmembrane region" description="Helical" evidence="1">
    <location>
        <begin position="62"/>
        <end position="85"/>
    </location>
</feature>
<keyword evidence="1" id="KW-0472">Membrane</keyword>